<dbReference type="PANTHER" id="PTHR23419:SF8">
    <property type="entry name" value="FI09726P"/>
    <property type="match status" value="1"/>
</dbReference>
<name>A0A9D7IBK2_9RHOO</name>
<evidence type="ECO:0000256" key="1">
    <source>
        <dbReference type="ARBA" id="ARBA00010169"/>
    </source>
</evidence>
<reference evidence="2" key="1">
    <citation type="submission" date="2020-10" db="EMBL/GenBank/DDBJ databases">
        <title>Connecting structure to function with the recovery of over 1000 high-quality activated sludge metagenome-assembled genomes encoding full-length rRNA genes using long-read sequencing.</title>
        <authorList>
            <person name="Singleton C.M."/>
            <person name="Petriglieri F."/>
            <person name="Kristensen J.M."/>
            <person name="Kirkegaard R.H."/>
            <person name="Michaelsen T.Y."/>
            <person name="Andersen M.H."/>
            <person name="Karst S.M."/>
            <person name="Dueholm M.S."/>
            <person name="Nielsen P.H."/>
            <person name="Albertsen M."/>
        </authorList>
    </citation>
    <scope>NUCLEOTIDE SEQUENCE</scope>
    <source>
        <strain evidence="2">EsbW_18-Q3-R4-48_MAXAC.044</strain>
    </source>
</reference>
<gene>
    <name evidence="2" type="ORF">IPJ48_02100</name>
</gene>
<comment type="caution">
    <text evidence="2">The sequence shown here is derived from an EMBL/GenBank/DDBJ whole genome shotgun (WGS) entry which is preliminary data.</text>
</comment>
<comment type="similarity">
    <text evidence="1">Belongs to the CutA family.</text>
</comment>
<evidence type="ECO:0000313" key="2">
    <source>
        <dbReference type="EMBL" id="MBK7421970.1"/>
    </source>
</evidence>
<dbReference type="Proteomes" id="UP000886602">
    <property type="component" value="Unassembled WGS sequence"/>
</dbReference>
<dbReference type="InterPro" id="IPR004323">
    <property type="entry name" value="Ion_tolerance_CutA"/>
</dbReference>
<protein>
    <submittedName>
        <fullName evidence="2">Divalent-cation tolerance protein CutA</fullName>
    </submittedName>
</protein>
<dbReference type="EMBL" id="JADJNC010000004">
    <property type="protein sequence ID" value="MBK7421970.1"/>
    <property type="molecule type" value="Genomic_DNA"/>
</dbReference>
<dbReference type="Gene3D" id="3.30.70.120">
    <property type="match status" value="1"/>
</dbReference>
<dbReference type="InterPro" id="IPR011322">
    <property type="entry name" value="N-reg_PII-like_a/b"/>
</dbReference>
<accession>A0A9D7IBK2</accession>
<dbReference type="PANTHER" id="PTHR23419">
    <property type="entry name" value="DIVALENT CATION TOLERANCE CUTA-RELATED"/>
    <property type="match status" value="1"/>
</dbReference>
<evidence type="ECO:0000313" key="3">
    <source>
        <dbReference type="Proteomes" id="UP000886602"/>
    </source>
</evidence>
<dbReference type="GO" id="GO:0005507">
    <property type="term" value="F:copper ion binding"/>
    <property type="evidence" value="ECO:0007669"/>
    <property type="project" value="TreeGrafter"/>
</dbReference>
<dbReference type="SUPFAM" id="SSF54913">
    <property type="entry name" value="GlnB-like"/>
    <property type="match status" value="1"/>
</dbReference>
<sequence>MNMLLVLTNLPDRATAEALAAVLVEDRLAACVNILQPCRSVYRWQGAVEQADEVPLLIKTSEACYAALENAIRVRHPYETPEIIALPVLLGLPEYLAWVITETRTETLAEHGPSP</sequence>
<proteinExistence type="inferred from homology"/>
<organism evidence="2 3">
    <name type="scientific">Candidatus Propionivibrio dominans</name>
    <dbReference type="NCBI Taxonomy" id="2954373"/>
    <lineage>
        <taxon>Bacteria</taxon>
        <taxon>Pseudomonadati</taxon>
        <taxon>Pseudomonadota</taxon>
        <taxon>Betaproteobacteria</taxon>
        <taxon>Rhodocyclales</taxon>
        <taxon>Rhodocyclaceae</taxon>
        <taxon>Propionivibrio</taxon>
    </lineage>
</organism>
<dbReference type="Pfam" id="PF03091">
    <property type="entry name" value="CutA1"/>
    <property type="match status" value="1"/>
</dbReference>
<dbReference type="AlphaFoldDB" id="A0A9D7IBK2"/>
<dbReference type="InterPro" id="IPR015867">
    <property type="entry name" value="N-reg_PII/ATP_PRibTrfase_C"/>
</dbReference>
<dbReference type="GO" id="GO:0010038">
    <property type="term" value="P:response to metal ion"/>
    <property type="evidence" value="ECO:0007669"/>
    <property type="project" value="InterPro"/>
</dbReference>